<name>A0A5J6FJC8_9ACTN</name>
<dbReference type="NCBIfam" id="NF005589">
    <property type="entry name" value="PRK07314.1"/>
    <property type="match status" value="1"/>
</dbReference>
<dbReference type="GO" id="GO:0004315">
    <property type="term" value="F:3-oxoacyl-[acyl-carrier-protein] synthase activity"/>
    <property type="evidence" value="ECO:0007669"/>
    <property type="project" value="InterPro"/>
</dbReference>
<dbReference type="InterPro" id="IPR016039">
    <property type="entry name" value="Thiolase-like"/>
</dbReference>
<dbReference type="InterPro" id="IPR014031">
    <property type="entry name" value="Ketoacyl_synth_C"/>
</dbReference>
<dbReference type="PANTHER" id="PTHR11712:SF336">
    <property type="entry name" value="3-OXOACYL-[ACYL-CARRIER-PROTEIN] SYNTHASE, MITOCHONDRIAL"/>
    <property type="match status" value="1"/>
</dbReference>
<evidence type="ECO:0000259" key="5">
    <source>
        <dbReference type="PROSITE" id="PS52004"/>
    </source>
</evidence>
<dbReference type="EMBL" id="CP023702">
    <property type="protein sequence ID" value="QEU76091.1"/>
    <property type="molecule type" value="Genomic_DNA"/>
</dbReference>
<keyword evidence="7" id="KW-1185">Reference proteome</keyword>
<evidence type="ECO:0000256" key="1">
    <source>
        <dbReference type="ARBA" id="ARBA00008467"/>
    </source>
</evidence>
<dbReference type="FunFam" id="3.40.47.10:FF:000018">
    <property type="entry name" value="3-oxoacyl-[acyl-carrier-protein] synthase 2"/>
    <property type="match status" value="1"/>
</dbReference>
<feature type="domain" description="Ketosynthase family 3 (KS3)" evidence="5">
    <location>
        <begin position="2"/>
        <end position="416"/>
    </location>
</feature>
<evidence type="ECO:0000256" key="4">
    <source>
        <dbReference type="RuleBase" id="RU003694"/>
    </source>
</evidence>
<evidence type="ECO:0000313" key="6">
    <source>
        <dbReference type="EMBL" id="QEU76091.1"/>
    </source>
</evidence>
<comment type="similarity">
    <text evidence="1 4">Belongs to the thiolase-like superfamily. Beta-ketoacyl-ACP synthases family.</text>
</comment>
<dbReference type="OrthoDB" id="9808669at2"/>
<dbReference type="FunFam" id="3.40.47.10:FF:000029">
    <property type="entry name" value="3-oxoacyl-[acyl-carrier-protein] synthase 1"/>
    <property type="match status" value="1"/>
</dbReference>
<dbReference type="InterPro" id="IPR014030">
    <property type="entry name" value="Ketoacyl_synth_N"/>
</dbReference>
<organism evidence="6 7">
    <name type="scientific">Streptomyces nitrosporeus</name>
    <dbReference type="NCBI Taxonomy" id="28894"/>
    <lineage>
        <taxon>Bacteria</taxon>
        <taxon>Bacillati</taxon>
        <taxon>Actinomycetota</taxon>
        <taxon>Actinomycetes</taxon>
        <taxon>Kitasatosporales</taxon>
        <taxon>Streptomycetaceae</taxon>
        <taxon>Streptomyces</taxon>
    </lineage>
</organism>
<dbReference type="PROSITE" id="PS52004">
    <property type="entry name" value="KS3_2"/>
    <property type="match status" value="1"/>
</dbReference>
<keyword evidence="2 4" id="KW-0808">Transferase</keyword>
<dbReference type="PANTHER" id="PTHR11712">
    <property type="entry name" value="POLYKETIDE SYNTHASE-RELATED"/>
    <property type="match status" value="1"/>
</dbReference>
<evidence type="ECO:0000256" key="3">
    <source>
        <dbReference type="ARBA" id="ARBA00023315"/>
    </source>
</evidence>
<dbReference type="CDD" id="cd00834">
    <property type="entry name" value="KAS_I_II"/>
    <property type="match status" value="1"/>
</dbReference>
<dbReference type="PROSITE" id="PS00606">
    <property type="entry name" value="KS3_1"/>
    <property type="match status" value="1"/>
</dbReference>
<reference evidence="6 7" key="1">
    <citation type="submission" date="2017-09" db="EMBL/GenBank/DDBJ databases">
        <authorList>
            <person name="Lee N."/>
            <person name="Cho B.-K."/>
        </authorList>
    </citation>
    <scope>NUCLEOTIDE SEQUENCE [LARGE SCALE GENOMIC DNA]</scope>
    <source>
        <strain evidence="6 7">ATCC 12769</strain>
    </source>
</reference>
<dbReference type="Pfam" id="PF00109">
    <property type="entry name" value="ketoacyl-synt"/>
    <property type="match status" value="1"/>
</dbReference>
<dbReference type="Proteomes" id="UP000326178">
    <property type="component" value="Chromosome"/>
</dbReference>
<dbReference type="InterPro" id="IPR000794">
    <property type="entry name" value="Beta-ketoacyl_synthase"/>
</dbReference>
<sequence>MTRRVAVTGVGVVAPGGIGAPAFWDLLSNGRTATRGITLFDPAPFRSRIAAEVDFDPVAHGLDDGLIARSDRYIQFALVAAREALQDAGLDPEREDPWRVGVSLGTAVGGTTRLEHDYVAVSGSGARWDVDHRPAGAHLERAFSPSTLASAVAEEVGAHGPVQTVSTGCTSGLDAIGYAFHSIEEGRVDVCVAGASDTPITPITVACFDAIKATSANNDDPEHASRPFDARRDGFVMGEGGAVLVLEELEHARARGATVYCEISGYATFGNAYHMTGLTSEGLEMAEAINTALAHSRTDPSQVDYVNAHGSGTKQNDRHETAAVKRALGQHAYKVPMSSIKSMVGHSLGAIGAIEIAACVLALRHQTVPPTANYETADPECDLDYVPRTARPLKLRSVLSVGSGFGGFQSAVALTRTGGRTP</sequence>
<dbReference type="Pfam" id="PF02801">
    <property type="entry name" value="Ketoacyl-synt_C"/>
    <property type="match status" value="1"/>
</dbReference>
<evidence type="ECO:0000313" key="7">
    <source>
        <dbReference type="Proteomes" id="UP000326178"/>
    </source>
</evidence>
<gene>
    <name evidence="6" type="ORF">CP967_32640</name>
</gene>
<dbReference type="RefSeq" id="WP_150491408.1">
    <property type="nucleotide sequence ID" value="NZ_BMUV01000012.1"/>
</dbReference>
<dbReference type="InterPro" id="IPR018201">
    <property type="entry name" value="Ketoacyl_synth_AS"/>
</dbReference>
<dbReference type="SUPFAM" id="SSF53901">
    <property type="entry name" value="Thiolase-like"/>
    <property type="match status" value="1"/>
</dbReference>
<evidence type="ECO:0000256" key="2">
    <source>
        <dbReference type="ARBA" id="ARBA00022679"/>
    </source>
</evidence>
<accession>A0A5J6FJC8</accession>
<dbReference type="Gene3D" id="3.40.47.10">
    <property type="match status" value="2"/>
</dbReference>
<keyword evidence="3" id="KW-0012">Acyltransferase</keyword>
<dbReference type="GO" id="GO:0030497">
    <property type="term" value="P:fatty acid elongation"/>
    <property type="evidence" value="ECO:0007669"/>
    <property type="project" value="UniProtKB-ARBA"/>
</dbReference>
<dbReference type="InterPro" id="IPR020841">
    <property type="entry name" value="PKS_Beta-ketoAc_synthase_dom"/>
</dbReference>
<proteinExistence type="inferred from homology"/>
<dbReference type="SMART" id="SM00825">
    <property type="entry name" value="PKS_KS"/>
    <property type="match status" value="1"/>
</dbReference>
<dbReference type="AlphaFoldDB" id="A0A5J6FJC8"/>
<dbReference type="GO" id="GO:0005829">
    <property type="term" value="C:cytosol"/>
    <property type="evidence" value="ECO:0007669"/>
    <property type="project" value="TreeGrafter"/>
</dbReference>
<dbReference type="KEGG" id="snk:CP967_32640"/>
<protein>
    <submittedName>
        <fullName evidence="6">Beta-ketoacyl-[acyl-carrier-protein] synthase family protein</fullName>
    </submittedName>
</protein>